<keyword evidence="3" id="KW-1185">Reference proteome</keyword>
<reference evidence="2" key="1">
    <citation type="journal article" date="2014" name="Int. J. Syst. Evol. Microbiol.">
        <title>Complete genome sequence of Corynebacterium casei LMG S-19264T (=DSM 44701T), isolated from a smear-ripened cheese.</title>
        <authorList>
            <consortium name="US DOE Joint Genome Institute (JGI-PGF)"/>
            <person name="Walter F."/>
            <person name="Albersmeier A."/>
            <person name="Kalinowski J."/>
            <person name="Ruckert C."/>
        </authorList>
    </citation>
    <scope>NUCLEOTIDE SEQUENCE</scope>
    <source>
        <strain evidence="2">CGMCC 4.3508</strain>
    </source>
</reference>
<evidence type="ECO:0000313" key="2">
    <source>
        <dbReference type="EMBL" id="GGK90031.1"/>
    </source>
</evidence>
<dbReference type="Proteomes" id="UP000638263">
    <property type="component" value="Unassembled WGS sequence"/>
</dbReference>
<feature type="region of interest" description="Disordered" evidence="1">
    <location>
        <begin position="121"/>
        <end position="188"/>
    </location>
</feature>
<feature type="compositionally biased region" description="Gly residues" evidence="1">
    <location>
        <begin position="121"/>
        <end position="135"/>
    </location>
</feature>
<organism evidence="2 3">
    <name type="scientific">Nocardia jinanensis</name>
    <dbReference type="NCBI Taxonomy" id="382504"/>
    <lineage>
        <taxon>Bacteria</taxon>
        <taxon>Bacillati</taxon>
        <taxon>Actinomycetota</taxon>
        <taxon>Actinomycetes</taxon>
        <taxon>Mycobacteriales</taxon>
        <taxon>Nocardiaceae</taxon>
        <taxon>Nocardia</taxon>
    </lineage>
</organism>
<name>A0A917R5E3_9NOCA</name>
<dbReference type="RefSeq" id="WP_156426426.1">
    <property type="nucleotide sequence ID" value="NZ_BMMH01000001.1"/>
</dbReference>
<evidence type="ECO:0000313" key="3">
    <source>
        <dbReference type="Proteomes" id="UP000638263"/>
    </source>
</evidence>
<comment type="caution">
    <text evidence="2">The sequence shown here is derived from an EMBL/GenBank/DDBJ whole genome shotgun (WGS) entry which is preliminary data.</text>
</comment>
<evidence type="ECO:0000256" key="1">
    <source>
        <dbReference type="SAM" id="MobiDB-lite"/>
    </source>
</evidence>
<reference evidence="2" key="2">
    <citation type="submission" date="2020-09" db="EMBL/GenBank/DDBJ databases">
        <authorList>
            <person name="Sun Q."/>
            <person name="Zhou Y."/>
        </authorList>
    </citation>
    <scope>NUCLEOTIDE SEQUENCE</scope>
    <source>
        <strain evidence="2">CGMCC 4.3508</strain>
    </source>
</reference>
<accession>A0A917R5E3</accession>
<dbReference type="AlphaFoldDB" id="A0A917R5E3"/>
<feature type="compositionally biased region" description="Basic and acidic residues" evidence="1">
    <location>
        <begin position="137"/>
        <end position="156"/>
    </location>
</feature>
<sequence>MTKQPIAALSGIGNASVSSSRGLTATLVGGVKRFSTAATDLCRFLDGRLSSTSRHLAGPNGMVPSMDGAESRGAAALLGNGNVNLRSDHVKKAMEPPNQKAGYGGALLIGGGIAVAGAVAAGGGGGSETSGGSGGNDDDHGDSGGAATDRDRRPTPEKGTNYHEGPLDTGLPGNFDKQLDRVGGGDSAAEQKIREFRNNGWQVRFTEPGTIKGETYMDWDSVNKDGLHTLWLSTDLMNLPPEELMAAIADAIP</sequence>
<protein>
    <submittedName>
        <fullName evidence="2">Uncharacterized protein</fullName>
    </submittedName>
</protein>
<gene>
    <name evidence="2" type="ORF">GCM10011588_00400</name>
</gene>
<proteinExistence type="predicted"/>
<dbReference type="EMBL" id="BMMH01000001">
    <property type="protein sequence ID" value="GGK90031.1"/>
    <property type="molecule type" value="Genomic_DNA"/>
</dbReference>